<dbReference type="GeneID" id="71997375"/>
<accession>A0ABQ8KAQ8</accession>
<keyword evidence="4" id="KW-1185">Reference proteome</keyword>
<evidence type="ECO:0000313" key="3">
    <source>
        <dbReference type="EMBL" id="KAH9833961.1"/>
    </source>
</evidence>
<dbReference type="RefSeq" id="XP_047776617.1">
    <property type="nucleotide sequence ID" value="XM_047916643.1"/>
</dbReference>
<evidence type="ECO:0000313" key="4">
    <source>
        <dbReference type="Proteomes" id="UP000814176"/>
    </source>
</evidence>
<keyword evidence="2" id="KW-1133">Transmembrane helix</keyword>
<gene>
    <name evidence="3" type="ORF">C8Q71DRAFT_154276</name>
</gene>
<proteinExistence type="predicted"/>
<reference evidence="3 4" key="1">
    <citation type="journal article" date="2021" name="Environ. Microbiol.">
        <title>Gene family expansions and transcriptome signatures uncover fungal adaptations to wood decay.</title>
        <authorList>
            <person name="Hage H."/>
            <person name="Miyauchi S."/>
            <person name="Viragh M."/>
            <person name="Drula E."/>
            <person name="Min B."/>
            <person name="Chaduli D."/>
            <person name="Navarro D."/>
            <person name="Favel A."/>
            <person name="Norest M."/>
            <person name="Lesage-Meessen L."/>
            <person name="Balint B."/>
            <person name="Merenyi Z."/>
            <person name="de Eugenio L."/>
            <person name="Morin E."/>
            <person name="Martinez A.T."/>
            <person name="Baldrian P."/>
            <person name="Stursova M."/>
            <person name="Martinez M.J."/>
            <person name="Novotny C."/>
            <person name="Magnuson J.K."/>
            <person name="Spatafora J.W."/>
            <person name="Maurice S."/>
            <person name="Pangilinan J."/>
            <person name="Andreopoulos W."/>
            <person name="LaButti K."/>
            <person name="Hundley H."/>
            <person name="Na H."/>
            <person name="Kuo A."/>
            <person name="Barry K."/>
            <person name="Lipzen A."/>
            <person name="Henrissat B."/>
            <person name="Riley R."/>
            <person name="Ahrendt S."/>
            <person name="Nagy L.G."/>
            <person name="Grigoriev I.V."/>
            <person name="Martin F."/>
            <person name="Rosso M.N."/>
        </authorList>
    </citation>
    <scope>NUCLEOTIDE SEQUENCE [LARGE SCALE GENOMIC DNA]</scope>
    <source>
        <strain evidence="3 4">CIRM-BRFM 1785</strain>
    </source>
</reference>
<evidence type="ECO:0008006" key="5">
    <source>
        <dbReference type="Google" id="ProtNLM"/>
    </source>
</evidence>
<feature type="transmembrane region" description="Helical" evidence="2">
    <location>
        <begin position="266"/>
        <end position="287"/>
    </location>
</feature>
<keyword evidence="2" id="KW-0812">Transmembrane</keyword>
<feature type="transmembrane region" description="Helical" evidence="2">
    <location>
        <begin position="149"/>
        <end position="172"/>
    </location>
</feature>
<feature type="transmembrane region" description="Helical" evidence="2">
    <location>
        <begin position="50"/>
        <end position="72"/>
    </location>
</feature>
<feature type="transmembrane region" description="Helical" evidence="2">
    <location>
        <begin position="232"/>
        <end position="254"/>
    </location>
</feature>
<feature type="compositionally biased region" description="Basic and acidic residues" evidence="1">
    <location>
        <begin position="598"/>
        <end position="628"/>
    </location>
</feature>
<keyword evidence="2" id="KW-0472">Membrane</keyword>
<protein>
    <recommendedName>
        <fullName evidence="5">Transmembrane protein</fullName>
    </recommendedName>
</protein>
<feature type="transmembrane region" description="Helical" evidence="2">
    <location>
        <begin position="178"/>
        <end position="199"/>
    </location>
</feature>
<dbReference type="Proteomes" id="UP000814176">
    <property type="component" value="Unassembled WGS sequence"/>
</dbReference>
<feature type="region of interest" description="Disordered" evidence="1">
    <location>
        <begin position="593"/>
        <end position="628"/>
    </location>
</feature>
<feature type="region of interest" description="Disordered" evidence="1">
    <location>
        <begin position="443"/>
        <end position="557"/>
    </location>
</feature>
<feature type="transmembrane region" description="Helical" evidence="2">
    <location>
        <begin position="102"/>
        <end position="129"/>
    </location>
</feature>
<feature type="compositionally biased region" description="Pro residues" evidence="1">
    <location>
        <begin position="494"/>
        <end position="505"/>
    </location>
</feature>
<evidence type="ECO:0000256" key="2">
    <source>
        <dbReference type="SAM" id="Phobius"/>
    </source>
</evidence>
<comment type="caution">
    <text evidence="3">The sequence shown here is derived from an EMBL/GenBank/DDBJ whole genome shotgun (WGS) entry which is preliminary data.</text>
</comment>
<dbReference type="EMBL" id="JADCUA010000016">
    <property type="protein sequence ID" value="KAH9833961.1"/>
    <property type="molecule type" value="Genomic_DNA"/>
</dbReference>
<evidence type="ECO:0000256" key="1">
    <source>
        <dbReference type="SAM" id="MobiDB-lite"/>
    </source>
</evidence>
<sequence length="671" mass="74284">MSNASPTAYLLWAILSVLFLGFLIYHLWSYDRFQCLRWSAGRQPGAFKRVMTYSYLASVPLFTIYSIAYTVLKYREGFVVLPTTNIIFPRPIEMYSDPSRSWILPLNFIFSFAWALELVTHLEELAFWLYLLHQNPDKGEWFESWEYKFWYWGSIVSIIGMPLTCMIARRHLNTLDAYIFLSGSGGSLSTTVAFLYVLWRFPRFIRHVKAEGADPTVVVRLATFYQLNLARVVFRFLFTVPLLMLALDGIIGQSHPLNSHLVSADFLVMIGGVGCFVSSAITLLIFFPRSILREAGYKPKATSTSTVHHSPKAHSTPILAHAPSLSLSHAPSITHSAPVLSSSLSPSTSAYFSSHPHFTGALSHPQLHHIASLDQLPRTQGYAQQHFSAAGGVGMGAVGGGMGPIAGPSSWEGEPPSGAVSPYESMIDVAVGRGGTIEEADEDIDEEGNGDAPPYSHTHIQNSHYHAQHDHPRDHHPHPRPHSFPYPRNSQTQTPPPSSSSPPSRPHSQIILPTTAGAWSPQEAPAHSALHQRHPFPHSLSPLQIPQHALSPPNSPTAVRVAIPPLARQPSASAHSPAWAESVNVARRASSYVSTKPLLREGENELQLRHSGSDRGREREERRWGATREGYRRGAPRLHPYVMTFTSPIDLVDLSMPEELPGEVPSGRRSP</sequence>
<feature type="transmembrane region" description="Helical" evidence="2">
    <location>
        <begin position="6"/>
        <end position="29"/>
    </location>
</feature>
<organism evidence="3 4">
    <name type="scientific">Rhodofomes roseus</name>
    <dbReference type="NCBI Taxonomy" id="34475"/>
    <lineage>
        <taxon>Eukaryota</taxon>
        <taxon>Fungi</taxon>
        <taxon>Dikarya</taxon>
        <taxon>Basidiomycota</taxon>
        <taxon>Agaricomycotina</taxon>
        <taxon>Agaricomycetes</taxon>
        <taxon>Polyporales</taxon>
        <taxon>Rhodofomes</taxon>
    </lineage>
</organism>
<name>A0ABQ8KAQ8_9APHY</name>